<keyword evidence="1" id="KW-1133">Transmembrane helix</keyword>
<dbReference type="EMBL" id="JAFFQI010000192">
    <property type="protein sequence ID" value="MCD0266964.1"/>
    <property type="molecule type" value="Genomic_DNA"/>
</dbReference>
<dbReference type="Proteomes" id="UP001430396">
    <property type="component" value="Unassembled WGS sequence"/>
</dbReference>
<keyword evidence="1" id="KW-0472">Membrane</keyword>
<accession>A0ABS8NV64</accession>
<reference evidence="2" key="1">
    <citation type="submission" date="2021-02" db="EMBL/GenBank/DDBJ databases">
        <title>Copper resistance gene diversity in local Xanthomonas species at agrochemical polluted sites in Trinidad, Trinidad and Tobago.</title>
        <authorList>
            <person name="Ramnarine S.D.B.J."/>
            <person name="Ramsubhag A."/>
            <person name="Jayaraman J."/>
        </authorList>
    </citation>
    <scope>NUCLEOTIDE SEQUENCE</scope>
    <source>
        <strain evidence="2">CaNP6A</strain>
    </source>
</reference>
<evidence type="ECO:0000313" key="2">
    <source>
        <dbReference type="EMBL" id="MCD0266964.1"/>
    </source>
</evidence>
<gene>
    <name evidence="2" type="ORF">JWH11_11070</name>
</gene>
<sequence length="61" mass="6475">MKAFAAALLIVGLPIYLCLFSGLIAVPEWAKLVAVLGGVPAIIGIRALSMERLADALVYYQ</sequence>
<comment type="caution">
    <text evidence="2">The sequence shown here is derived from an EMBL/GenBank/DDBJ whole genome shotgun (WGS) entry which is preliminary data.</text>
</comment>
<feature type="transmembrane region" description="Helical" evidence="1">
    <location>
        <begin position="30"/>
        <end position="48"/>
    </location>
</feature>
<keyword evidence="1" id="KW-0812">Transmembrane</keyword>
<evidence type="ECO:0000256" key="1">
    <source>
        <dbReference type="SAM" id="Phobius"/>
    </source>
</evidence>
<name>A0ABS8NV64_9XANT</name>
<keyword evidence="3" id="KW-1185">Reference proteome</keyword>
<evidence type="ECO:0000313" key="3">
    <source>
        <dbReference type="Proteomes" id="UP001430396"/>
    </source>
</evidence>
<protein>
    <submittedName>
        <fullName evidence="2">Uncharacterized protein</fullName>
    </submittedName>
</protein>
<proteinExistence type="predicted"/>
<organism evidence="2 3">
    <name type="scientific">Xanthomonas melonis</name>
    <dbReference type="NCBI Taxonomy" id="56456"/>
    <lineage>
        <taxon>Bacteria</taxon>
        <taxon>Pseudomonadati</taxon>
        <taxon>Pseudomonadota</taxon>
        <taxon>Gammaproteobacteria</taxon>
        <taxon>Lysobacterales</taxon>
        <taxon>Lysobacteraceae</taxon>
        <taxon>Xanthomonas</taxon>
    </lineage>
</organism>